<dbReference type="EMBL" id="NMWT01000007">
    <property type="protein sequence ID" value="PLS29249.1"/>
    <property type="molecule type" value="Genomic_DNA"/>
</dbReference>
<feature type="compositionally biased region" description="Low complexity" evidence="2">
    <location>
        <begin position="265"/>
        <end position="281"/>
    </location>
</feature>
<organism evidence="4 5">
    <name type="scientific">Bifidobacterium parmae</name>
    <dbReference type="NCBI Taxonomy" id="361854"/>
    <lineage>
        <taxon>Bacteria</taxon>
        <taxon>Bacillati</taxon>
        <taxon>Actinomycetota</taxon>
        <taxon>Actinomycetes</taxon>
        <taxon>Bifidobacteriales</taxon>
        <taxon>Bifidobacteriaceae</taxon>
        <taxon>Bifidobacterium</taxon>
    </lineage>
</organism>
<keyword evidence="3" id="KW-0812">Transmembrane</keyword>
<feature type="transmembrane region" description="Helical" evidence="3">
    <location>
        <begin position="23"/>
        <end position="42"/>
    </location>
</feature>
<name>A0A2N5J4Y8_9BIFI</name>
<gene>
    <name evidence="4" type="ORF">Uis4E_0669</name>
</gene>
<feature type="region of interest" description="Disordered" evidence="2">
    <location>
        <begin position="258"/>
        <end position="306"/>
    </location>
</feature>
<dbReference type="PANTHER" id="PTHR37313">
    <property type="entry name" value="UPF0749 PROTEIN RV1825"/>
    <property type="match status" value="1"/>
</dbReference>
<evidence type="ECO:0000256" key="3">
    <source>
        <dbReference type="SAM" id="Phobius"/>
    </source>
</evidence>
<evidence type="ECO:0000313" key="5">
    <source>
        <dbReference type="Proteomes" id="UP000235034"/>
    </source>
</evidence>
<dbReference type="Gene3D" id="3.30.70.1880">
    <property type="entry name" value="Protein of unknown function DUF881"/>
    <property type="match status" value="1"/>
</dbReference>
<dbReference type="InterPro" id="IPR010273">
    <property type="entry name" value="DUF881"/>
</dbReference>
<reference evidence="4 5" key="1">
    <citation type="submission" date="2017-07" db="EMBL/GenBank/DDBJ databases">
        <title>Bifidobacterium novel species.</title>
        <authorList>
            <person name="Lugli G.A."/>
            <person name="Milani C."/>
            <person name="Duranti S."/>
            <person name="Mangifesta M."/>
        </authorList>
    </citation>
    <scope>NUCLEOTIDE SEQUENCE [LARGE SCALE GENOMIC DNA]</scope>
    <source>
        <strain evidence="4 5">77</strain>
    </source>
</reference>
<sequence>MAGAQTKGERMARHGGKHIAKRSLWGGVTIMVVVALTGYLFVTNLRANRTTVVNSDTAQLVEQRVKEVDGLSADVKKLSSDVSTLTQLTAKNSDTPSTSEDSGTGTTLPKVEGPGISVTLDDSPMWEQAVDSSGSSDDIDKYVIHQQDLEAVINALWAGGADSMQFMDQRMLFNSAVICSGNVVSLHGKKYSPPFTISAIGDPDELVKALDDSPAIEIYKQYVSAFGLGWKVERKKSLTFDETPSLLQPLKYATVVKGKNDETGTDSTDSTDSTDTTNSTGTAGGTGGTDAQSGDASSGRSATEGK</sequence>
<dbReference type="GO" id="GO:0005886">
    <property type="term" value="C:plasma membrane"/>
    <property type="evidence" value="ECO:0007669"/>
    <property type="project" value="TreeGrafter"/>
</dbReference>
<evidence type="ECO:0000256" key="1">
    <source>
        <dbReference type="ARBA" id="ARBA00009108"/>
    </source>
</evidence>
<protein>
    <recommendedName>
        <fullName evidence="6">DUF881 domain-containing protein</fullName>
    </recommendedName>
</protein>
<dbReference type="Pfam" id="PF05949">
    <property type="entry name" value="DUF881"/>
    <property type="match status" value="1"/>
</dbReference>
<feature type="region of interest" description="Disordered" evidence="2">
    <location>
        <begin position="89"/>
        <end position="121"/>
    </location>
</feature>
<comment type="caution">
    <text evidence="4">The sequence shown here is derived from an EMBL/GenBank/DDBJ whole genome shotgun (WGS) entry which is preliminary data.</text>
</comment>
<comment type="similarity">
    <text evidence="1">Belongs to the UPF0749 family.</text>
</comment>
<keyword evidence="5" id="KW-1185">Reference proteome</keyword>
<feature type="compositionally biased region" description="Polar residues" evidence="2">
    <location>
        <begin position="89"/>
        <end position="107"/>
    </location>
</feature>
<dbReference type="AlphaFoldDB" id="A0A2N5J4Y8"/>
<accession>A0A2N5J4Y8</accession>
<evidence type="ECO:0000256" key="2">
    <source>
        <dbReference type="SAM" id="MobiDB-lite"/>
    </source>
</evidence>
<keyword evidence="3" id="KW-0472">Membrane</keyword>
<dbReference type="Proteomes" id="UP000235034">
    <property type="component" value="Unassembled WGS sequence"/>
</dbReference>
<proteinExistence type="inferred from homology"/>
<evidence type="ECO:0000313" key="4">
    <source>
        <dbReference type="EMBL" id="PLS29249.1"/>
    </source>
</evidence>
<evidence type="ECO:0008006" key="6">
    <source>
        <dbReference type="Google" id="ProtNLM"/>
    </source>
</evidence>
<keyword evidence="3" id="KW-1133">Transmembrane helix</keyword>
<dbReference type="PANTHER" id="PTHR37313:SF4">
    <property type="entry name" value="CONSERVED MEMBRANE PROTEIN-RELATED"/>
    <property type="match status" value="1"/>
</dbReference>